<dbReference type="PROSITE" id="PS51257">
    <property type="entry name" value="PROKAR_LIPOPROTEIN"/>
    <property type="match status" value="1"/>
</dbReference>
<organism evidence="2 3">
    <name type="scientific">Photobacterium damselae subsp. damselae</name>
    <name type="common">Listonella damsela</name>
    <dbReference type="NCBI Taxonomy" id="85581"/>
    <lineage>
        <taxon>Bacteria</taxon>
        <taxon>Pseudomonadati</taxon>
        <taxon>Pseudomonadota</taxon>
        <taxon>Gammaproteobacteria</taxon>
        <taxon>Vibrionales</taxon>
        <taxon>Vibrionaceae</taxon>
        <taxon>Photobacterium</taxon>
    </lineage>
</organism>
<evidence type="ECO:0008006" key="4">
    <source>
        <dbReference type="Google" id="ProtNLM"/>
    </source>
</evidence>
<evidence type="ECO:0000313" key="3">
    <source>
        <dbReference type="Proteomes" id="UP000533429"/>
    </source>
</evidence>
<protein>
    <recommendedName>
        <fullName evidence="4">Tubulin like</fullName>
    </recommendedName>
</protein>
<feature type="coiled-coil region" evidence="1">
    <location>
        <begin position="1011"/>
        <end position="1038"/>
    </location>
</feature>
<gene>
    <name evidence="2" type="ORF">HWA77_25080</name>
</gene>
<accession>A0A850QZK9</accession>
<dbReference type="Pfam" id="PF13809">
    <property type="entry name" value="Tubulin_2"/>
    <property type="match status" value="1"/>
</dbReference>
<sequence>MAQKNTLLIGVGGTGCEVVRELKKKLHVEWRTRGSEDKQIPDVFEFKENIGVEHISRIATLSIDSHADDLAGQGKRGEWVSLGEDITLMGREQVLLKSASVMNTAQNLDLYTGVSPWLRREDEKDFLTNITVGLEPDCGCNQLRRLGRLALASGDNVDNIMNGVANRLERLSDNGGEYVVDIHVAGSIATGTGGGTMLDIIAQLQSYLGKNNTWKSNIYVHAFTTVADVGDKNTGRFYINQYAALKEYNAFNRSLYKPWDIRNPPHAKRLSIKPVDAGANDTNHYDLKQTYKSLFLVTDTTDRGTRATLPEQIDSTAELLFQLSVRQLGDLPNSIRQALSNEDNPETTDEGFTGVRSMKNGAYGVHRVSIPETKIRQRLASSLGLQFTLQLLYNNWVQSFTDAPLAFNAQTFVGENAKYFEISKGDLWLDKAAGDTKYSEEANFPAYQQDWRLKLEEIERETKKSDSYKDMQQWVTIFNRDAEAYWNEGFRVLGDQGGVERYFGYHSNNVEINKRVARIRKHIEAMLINGLEGNLDNYTTNNLPEMVDMMVERVESEAAEFAKRSSGYDKMAKASQKKLTAINDEIRKIGKIGYAISGNAVRLFSQYQAESVVYYSNRTYERAARYGSDFCTVLLDALRLLRKEVGQFKHNMTTLRDNLSNELNIEKDKKSGIEDWVNWNEINESIQQYFVTNKALLEINSNSIWEKLKELRGDRKEFQAYNSLMTIDDNTHLVRGEFPSTIRKETLQYSDVFHASVVENHPDFKAFFGRNIVKELYDEYKGVTPALEQIIQGWIKKSSPMVAFDGGQPRPNVPVPGPRKRRLLLLPSCQSVPESFCEALQNCAKGMLSNSDGDIVVKVIPEERCPNEISAMTVAFYFPIRQASVTSALKTHYDRALLANDGKFFAYQCHSESSQFPDLMLPSRAEELELKLPSVLVAAAMGLVQLPDELDNPVYFGTREDKFSPIENRIDTGFKLTNAHKELVSRISEQYEVDINLDLAALYISYHEHFIRESGNKVEDLLNKLQFQKQDIERAEVNMGNYLKWIFLLAKRNEEDEKYGKFKAAIEEAVNRIIPELKENL</sequence>
<evidence type="ECO:0000256" key="1">
    <source>
        <dbReference type="SAM" id="Coils"/>
    </source>
</evidence>
<keyword evidence="1" id="KW-0175">Coiled coil</keyword>
<dbReference type="AlphaFoldDB" id="A0A850QZK9"/>
<dbReference type="InterPro" id="IPR025904">
    <property type="entry name" value="Tubulin-like"/>
</dbReference>
<proteinExistence type="predicted"/>
<dbReference type="EMBL" id="JABXOR010001623">
    <property type="protein sequence ID" value="NVP03483.1"/>
    <property type="molecule type" value="Genomic_DNA"/>
</dbReference>
<reference evidence="2 3" key="1">
    <citation type="submission" date="2020-06" db="EMBL/GenBank/DDBJ databases">
        <title>Photobacterium damselae subsp. damselae comparative genomics.</title>
        <authorList>
            <person name="Osorio C.R."/>
        </authorList>
    </citation>
    <scope>NUCLEOTIDE SEQUENCE [LARGE SCALE GENOMIC DNA]</scope>
    <source>
        <strain evidence="2 3">TW250/03</strain>
    </source>
</reference>
<comment type="caution">
    <text evidence="2">The sequence shown here is derived from an EMBL/GenBank/DDBJ whole genome shotgun (WGS) entry which is preliminary data.</text>
</comment>
<evidence type="ECO:0000313" key="2">
    <source>
        <dbReference type="EMBL" id="NVP03483.1"/>
    </source>
</evidence>
<name>A0A850QZK9_PHODD</name>
<dbReference type="Proteomes" id="UP000533429">
    <property type="component" value="Unassembled WGS sequence"/>
</dbReference>